<dbReference type="EMBL" id="KI545981">
    <property type="protein sequence ID" value="EST48639.1"/>
    <property type="molecule type" value="Genomic_DNA"/>
</dbReference>
<name>V6M5J9_9EUKA</name>
<proteinExistence type="predicted"/>
<dbReference type="Proteomes" id="UP000018208">
    <property type="component" value="Unassembled WGS sequence"/>
</dbReference>
<organism evidence="1">
    <name type="scientific">Spironucleus salmonicida</name>
    <dbReference type="NCBI Taxonomy" id="348837"/>
    <lineage>
        <taxon>Eukaryota</taxon>
        <taxon>Metamonada</taxon>
        <taxon>Diplomonadida</taxon>
        <taxon>Hexamitidae</taxon>
        <taxon>Hexamitinae</taxon>
        <taxon>Spironucleus</taxon>
    </lineage>
</organism>
<protein>
    <submittedName>
        <fullName evidence="1">Uncharacterized protein</fullName>
    </submittedName>
</protein>
<reference evidence="2" key="2">
    <citation type="submission" date="2020-12" db="EMBL/GenBank/DDBJ databases">
        <title>New Spironucleus salmonicida genome in near-complete chromosomes.</title>
        <authorList>
            <person name="Xu F."/>
            <person name="Kurt Z."/>
            <person name="Jimenez-Gonzalez A."/>
            <person name="Astvaldsson A."/>
            <person name="Andersson J.O."/>
            <person name="Svard S.G."/>
        </authorList>
    </citation>
    <scope>NUCLEOTIDE SEQUENCE</scope>
    <source>
        <strain evidence="2">ATCC 50377</strain>
    </source>
</reference>
<gene>
    <name evidence="1" type="ORF">SS50377_11252</name>
    <name evidence="2" type="ORF">SS50377_23656</name>
</gene>
<dbReference type="AlphaFoldDB" id="V6M5J9"/>
<dbReference type="VEuPathDB" id="GiardiaDB:SS50377_23656"/>
<dbReference type="OrthoDB" id="10252666at2759"/>
<evidence type="ECO:0000313" key="1">
    <source>
        <dbReference type="EMBL" id="EST48639.1"/>
    </source>
</evidence>
<evidence type="ECO:0000313" key="2">
    <source>
        <dbReference type="EMBL" id="KAH0573721.1"/>
    </source>
</evidence>
<dbReference type="EMBL" id="AUWU02000004">
    <property type="protein sequence ID" value="KAH0573721.1"/>
    <property type="molecule type" value="Genomic_DNA"/>
</dbReference>
<evidence type="ECO:0000313" key="3">
    <source>
        <dbReference type="Proteomes" id="UP000018208"/>
    </source>
</evidence>
<reference evidence="1 2" key="1">
    <citation type="journal article" date="2014" name="PLoS Genet.">
        <title>The Genome of Spironucleus salmonicida Highlights a Fish Pathogen Adapted to Fluctuating Environments.</title>
        <authorList>
            <person name="Xu F."/>
            <person name="Jerlstrom-Hultqvist J."/>
            <person name="Einarsson E."/>
            <person name="Astvaldsson A."/>
            <person name="Svard S.G."/>
            <person name="Andersson J.O."/>
        </authorList>
    </citation>
    <scope>NUCLEOTIDE SEQUENCE</scope>
    <source>
        <strain evidence="2">ATCC 50377</strain>
    </source>
</reference>
<sequence>MSKQMFFKGVGLNDIKRVQQLYLIWENLCSYGVAIPSPKIIQNDEAFLNFIKGQAKDLKIPQKVIDYALNLQFTIKEQLIPKSKPKSPHQDVFTPLCTKVEKMYARSTQKPDPCEIRTPNTLHKAVLIYHAQFDALKDHLQPQRDYFCGDYIKFRSQMRAVRFDYSVQGLTDQYLVKANYDALRAAALVQDLKEILALQGQIRFGKSEKIMNLALFIEFYAGQAEECVQMAVIQWAQGKAVHDDNRYVNAVLALGNAKFVL</sequence>
<accession>V6M5J9</accession>
<keyword evidence="3" id="KW-1185">Reference proteome</keyword>